<dbReference type="SUPFAM" id="SSF47413">
    <property type="entry name" value="lambda repressor-like DNA-binding domains"/>
    <property type="match status" value="1"/>
</dbReference>
<dbReference type="Gene3D" id="1.10.260.40">
    <property type="entry name" value="lambda repressor-like DNA-binding domains"/>
    <property type="match status" value="1"/>
</dbReference>
<organism evidence="5">
    <name type="scientific">uncultured Caudovirales phage</name>
    <dbReference type="NCBI Taxonomy" id="2100421"/>
    <lineage>
        <taxon>Viruses</taxon>
        <taxon>Duplodnaviria</taxon>
        <taxon>Heunggongvirae</taxon>
        <taxon>Uroviricota</taxon>
        <taxon>Caudoviricetes</taxon>
        <taxon>Peduoviridae</taxon>
        <taxon>Maltschvirus</taxon>
        <taxon>Maltschvirus maltsch</taxon>
    </lineage>
</organism>
<protein>
    <submittedName>
        <fullName evidence="5">Couple_hipB, transcriptional regulator, y4mF family</fullName>
    </submittedName>
</protein>
<gene>
    <name evidence="5" type="ORF">UFOVP650_37</name>
</gene>
<dbReference type="GO" id="GO:0003700">
    <property type="term" value="F:DNA-binding transcription factor activity"/>
    <property type="evidence" value="ECO:0007669"/>
    <property type="project" value="TreeGrafter"/>
</dbReference>
<evidence type="ECO:0000256" key="3">
    <source>
        <dbReference type="ARBA" id="ARBA00023163"/>
    </source>
</evidence>
<evidence type="ECO:0000256" key="1">
    <source>
        <dbReference type="ARBA" id="ARBA00023015"/>
    </source>
</evidence>
<dbReference type="PANTHER" id="PTHR46797">
    <property type="entry name" value="HTH-TYPE TRANSCRIPTIONAL REGULATOR"/>
    <property type="match status" value="1"/>
</dbReference>
<dbReference type="CDD" id="cd00093">
    <property type="entry name" value="HTH_XRE"/>
    <property type="match status" value="1"/>
</dbReference>
<evidence type="ECO:0000259" key="4">
    <source>
        <dbReference type="PROSITE" id="PS50943"/>
    </source>
</evidence>
<dbReference type="SMART" id="SM00530">
    <property type="entry name" value="HTH_XRE"/>
    <property type="match status" value="1"/>
</dbReference>
<name>A0A6J5N9V0_9CAUD</name>
<sequence>MPMGTMWQGTSAMTASVEDVGTVIRNARLRAGLSQRKLAQAAGVTAPYVVNLESGKRRPTLATLQTILAVCGYSLNIQAERVPT</sequence>
<dbReference type="EMBL" id="LR796623">
    <property type="protein sequence ID" value="CAB4154816.1"/>
    <property type="molecule type" value="Genomic_DNA"/>
</dbReference>
<evidence type="ECO:0000256" key="2">
    <source>
        <dbReference type="ARBA" id="ARBA00023125"/>
    </source>
</evidence>
<dbReference type="InterPro" id="IPR010982">
    <property type="entry name" value="Lambda_DNA-bd_dom_sf"/>
</dbReference>
<reference evidence="5" key="1">
    <citation type="submission" date="2020-04" db="EMBL/GenBank/DDBJ databases">
        <authorList>
            <person name="Chiriac C."/>
            <person name="Salcher M."/>
            <person name="Ghai R."/>
            <person name="Kavagutti S V."/>
        </authorList>
    </citation>
    <scope>NUCLEOTIDE SEQUENCE</scope>
</reference>
<dbReference type="PANTHER" id="PTHR46797:SF23">
    <property type="entry name" value="HTH-TYPE TRANSCRIPTIONAL REGULATOR SUTR"/>
    <property type="match status" value="1"/>
</dbReference>
<evidence type="ECO:0000313" key="5">
    <source>
        <dbReference type="EMBL" id="CAB4154816.1"/>
    </source>
</evidence>
<keyword evidence="2" id="KW-0238">DNA-binding</keyword>
<proteinExistence type="predicted"/>
<accession>A0A6J5N9V0</accession>
<dbReference type="GO" id="GO:0003677">
    <property type="term" value="F:DNA binding"/>
    <property type="evidence" value="ECO:0007669"/>
    <property type="project" value="UniProtKB-KW"/>
</dbReference>
<dbReference type="Pfam" id="PF01381">
    <property type="entry name" value="HTH_3"/>
    <property type="match status" value="1"/>
</dbReference>
<feature type="domain" description="HTH cro/C1-type" evidence="4">
    <location>
        <begin position="24"/>
        <end position="78"/>
    </location>
</feature>
<dbReference type="PROSITE" id="PS50943">
    <property type="entry name" value="HTH_CROC1"/>
    <property type="match status" value="1"/>
</dbReference>
<keyword evidence="1" id="KW-0805">Transcription regulation</keyword>
<dbReference type="InterPro" id="IPR050807">
    <property type="entry name" value="TransReg_Diox_bact_type"/>
</dbReference>
<dbReference type="InterPro" id="IPR001387">
    <property type="entry name" value="Cro/C1-type_HTH"/>
</dbReference>
<keyword evidence="3" id="KW-0804">Transcription</keyword>